<dbReference type="STRING" id="553973.CLOHYLEM_04630"/>
<evidence type="ECO:0000313" key="3">
    <source>
        <dbReference type="EMBL" id="EEG75400.1"/>
    </source>
</evidence>
<reference evidence="3" key="1">
    <citation type="submission" date="2009-02" db="EMBL/GenBank/DDBJ databases">
        <authorList>
            <person name="Fulton L."/>
            <person name="Clifton S."/>
            <person name="Fulton B."/>
            <person name="Xu J."/>
            <person name="Minx P."/>
            <person name="Pepin K.H."/>
            <person name="Johnson M."/>
            <person name="Bhonagiri V."/>
            <person name="Nash W.E."/>
            <person name="Mardis E.R."/>
            <person name="Wilson R.K."/>
        </authorList>
    </citation>
    <scope>NUCLEOTIDE SEQUENCE [LARGE SCALE GENOMIC DNA]</scope>
    <source>
        <strain evidence="3">DSM 15053</strain>
    </source>
</reference>
<feature type="region of interest" description="Disordered" evidence="1">
    <location>
        <begin position="316"/>
        <end position="369"/>
    </location>
</feature>
<feature type="transmembrane region" description="Helical" evidence="2">
    <location>
        <begin position="244"/>
        <end position="266"/>
    </location>
</feature>
<keyword evidence="2" id="KW-1133">Transmembrane helix</keyword>
<feature type="transmembrane region" description="Helical" evidence="2">
    <location>
        <begin position="21"/>
        <end position="39"/>
    </location>
</feature>
<feature type="transmembrane region" description="Helical" evidence="2">
    <location>
        <begin position="86"/>
        <end position="104"/>
    </location>
</feature>
<feature type="transmembrane region" description="Helical" evidence="2">
    <location>
        <begin position="51"/>
        <end position="79"/>
    </location>
</feature>
<dbReference type="RefSeq" id="WP_006441963.1">
    <property type="nucleotide sequence ID" value="NZ_CP036524.1"/>
</dbReference>
<evidence type="ECO:0000256" key="1">
    <source>
        <dbReference type="SAM" id="MobiDB-lite"/>
    </source>
</evidence>
<dbReference type="AlphaFoldDB" id="C0BXU3"/>
<feature type="transmembrane region" description="Helical" evidence="2">
    <location>
        <begin position="190"/>
        <end position="207"/>
    </location>
</feature>
<dbReference type="Proteomes" id="UP000004893">
    <property type="component" value="Unassembled WGS sequence"/>
</dbReference>
<name>C0BXU3_9FIRM</name>
<dbReference type="eggNOG" id="ENOG502Z9W3">
    <property type="taxonomic scope" value="Bacteria"/>
</dbReference>
<gene>
    <name evidence="3" type="ORF">CLOHYLEM_04630</name>
</gene>
<comment type="caution">
    <text evidence="3">The sequence shown here is derived from an EMBL/GenBank/DDBJ whole genome shotgun (WGS) entry which is preliminary data.</text>
</comment>
<evidence type="ECO:0000313" key="4">
    <source>
        <dbReference type="Proteomes" id="UP000004893"/>
    </source>
</evidence>
<dbReference type="EMBL" id="ABYI02000012">
    <property type="protein sequence ID" value="EEG75400.1"/>
    <property type="molecule type" value="Genomic_DNA"/>
</dbReference>
<sequence length="386" mass="42439">MESLFVLRGRLQELYARNSKVIDKAIQFVLALVTFYLINHNIGFMKLAASPAATVALAVICTFLPMIMIVIAAAALILIHTFSVSLATLAVTAIVFLVMFIFYFRLTPKMTLIVLLTPIAFAFKIPYVIPVAFGLVSAPVALVAVSCGTIVYYMLKYVKSTAAVLESSGAKGLMTQISAYAKQVFQSKEMWVIIAAFIICFFVVYTLRRQSMDHAWKIAVVAGAVVDVVIIAAGDIALGVHTSYGSLIAGSIAAAAAGLILEFFFFSVDYARSESLQYEDDEYYYYVKAIPKISVATPEKTVKRINERQETEIIDTEEVRRKARRSGGAAAKRPPVEREADRKAPAERKKKPAPKKGPSAKSRVIGNTEQILLTQSLKQDLDLDKK</sequence>
<evidence type="ECO:0000256" key="2">
    <source>
        <dbReference type="SAM" id="Phobius"/>
    </source>
</evidence>
<protein>
    <submittedName>
        <fullName evidence="3">Uncharacterized protein</fullName>
    </submittedName>
</protein>
<feature type="transmembrane region" description="Helical" evidence="2">
    <location>
        <begin position="110"/>
        <end position="129"/>
    </location>
</feature>
<keyword evidence="2" id="KW-0472">Membrane</keyword>
<feature type="transmembrane region" description="Helical" evidence="2">
    <location>
        <begin position="219"/>
        <end position="238"/>
    </location>
</feature>
<proteinExistence type="predicted"/>
<organism evidence="3 4">
    <name type="scientific">[Clostridium] hylemonae DSM 15053</name>
    <dbReference type="NCBI Taxonomy" id="553973"/>
    <lineage>
        <taxon>Bacteria</taxon>
        <taxon>Bacillati</taxon>
        <taxon>Bacillota</taxon>
        <taxon>Clostridia</taxon>
        <taxon>Lachnospirales</taxon>
        <taxon>Lachnospiraceae</taxon>
    </lineage>
</organism>
<keyword evidence="2" id="KW-0812">Transmembrane</keyword>
<feature type="compositionally biased region" description="Basic and acidic residues" evidence="1">
    <location>
        <begin position="334"/>
        <end position="347"/>
    </location>
</feature>
<reference evidence="3" key="2">
    <citation type="submission" date="2013-06" db="EMBL/GenBank/DDBJ databases">
        <title>Draft genome sequence of Clostridium hylemonae (DSM 15053).</title>
        <authorList>
            <person name="Sudarsanam P."/>
            <person name="Ley R."/>
            <person name="Guruge J."/>
            <person name="Turnbaugh P.J."/>
            <person name="Mahowald M."/>
            <person name="Liep D."/>
            <person name="Gordon J."/>
        </authorList>
    </citation>
    <scope>NUCLEOTIDE SEQUENCE</scope>
    <source>
        <strain evidence="3">DSM 15053</strain>
    </source>
</reference>
<accession>C0BXU3</accession>
<keyword evidence="4" id="KW-1185">Reference proteome</keyword>
<dbReference type="HOGENOM" id="CLU_059528_0_0_9"/>
<dbReference type="OrthoDB" id="1766220at2"/>